<dbReference type="PANTHER" id="PTHR31302:SF22">
    <property type="entry name" value="PHOSPHOESTERASE"/>
    <property type="match status" value="1"/>
</dbReference>
<dbReference type="PANTHER" id="PTHR31302">
    <property type="entry name" value="TRANSMEMBRANE PROTEIN WITH METALLOPHOSPHOESTERASE DOMAIN-RELATED"/>
    <property type="match status" value="1"/>
</dbReference>
<dbReference type="EMBL" id="FNUK01000003">
    <property type="protein sequence ID" value="SEF51640.1"/>
    <property type="molecule type" value="Genomic_DNA"/>
</dbReference>
<keyword evidence="3" id="KW-1185">Reference proteome</keyword>
<evidence type="ECO:0000259" key="1">
    <source>
        <dbReference type="Pfam" id="PF00149"/>
    </source>
</evidence>
<organism evidence="2 3">
    <name type="scientific">Caloramator fervidus</name>
    <dbReference type="NCBI Taxonomy" id="29344"/>
    <lineage>
        <taxon>Bacteria</taxon>
        <taxon>Bacillati</taxon>
        <taxon>Bacillota</taxon>
        <taxon>Clostridia</taxon>
        <taxon>Eubacteriales</taxon>
        <taxon>Clostridiaceae</taxon>
        <taxon>Caloramator</taxon>
    </lineage>
</organism>
<dbReference type="InterPro" id="IPR014578">
    <property type="entry name" value="Pesterase_CT488"/>
</dbReference>
<evidence type="ECO:0000313" key="3">
    <source>
        <dbReference type="Proteomes" id="UP000242850"/>
    </source>
</evidence>
<dbReference type="GO" id="GO:0016787">
    <property type="term" value="F:hydrolase activity"/>
    <property type="evidence" value="ECO:0007669"/>
    <property type="project" value="InterPro"/>
</dbReference>
<dbReference type="Proteomes" id="UP000242850">
    <property type="component" value="Unassembled WGS sequence"/>
</dbReference>
<proteinExistence type="predicted"/>
<sequence>MALYALSDLHLSFASDKPMDIFGDTWKDHHLKILHNWNSKVKDDDVVLIAGDISWGMKFNEAIPDLEFVHNLKGKKVLLKGNHDYWWTSISKLNSLYDDMFFIQNNFFPYEDYAICGTRGWINLEEKDEKNLKVYNRELIRLRLSLDSAKDFKKKIVIMHYPPITKVSVAKEFIDLFKEYKVEKVIYGHIHYDSRHICVIGEVDGIEYICSSADIINFDPIRII</sequence>
<dbReference type="SUPFAM" id="SSF56300">
    <property type="entry name" value="Metallo-dependent phosphatases"/>
    <property type="match status" value="1"/>
</dbReference>
<dbReference type="OrthoDB" id="8610138at2"/>
<reference evidence="3" key="1">
    <citation type="submission" date="2016-10" db="EMBL/GenBank/DDBJ databases">
        <authorList>
            <person name="Varghese N."/>
            <person name="Submissions S."/>
        </authorList>
    </citation>
    <scope>NUCLEOTIDE SEQUENCE [LARGE SCALE GENOMIC DNA]</scope>
    <source>
        <strain evidence="3">DSM 5463</strain>
    </source>
</reference>
<dbReference type="InterPro" id="IPR004843">
    <property type="entry name" value="Calcineurin-like_PHP"/>
</dbReference>
<dbReference type="Gene3D" id="3.60.21.10">
    <property type="match status" value="1"/>
</dbReference>
<dbReference type="AlphaFoldDB" id="A0A1H5SMH5"/>
<dbReference type="Pfam" id="PF00149">
    <property type="entry name" value="Metallophos"/>
    <property type="match status" value="1"/>
</dbReference>
<protein>
    <recommendedName>
        <fullName evidence="1">Calcineurin-like phosphoesterase domain-containing protein</fullName>
    </recommendedName>
</protein>
<dbReference type="InterPro" id="IPR051158">
    <property type="entry name" value="Metallophosphoesterase_sf"/>
</dbReference>
<name>A0A1H5SMH5_9CLOT</name>
<feature type="domain" description="Calcineurin-like phosphoesterase" evidence="1">
    <location>
        <begin position="3"/>
        <end position="192"/>
    </location>
</feature>
<dbReference type="PIRSF" id="PIRSF033094">
    <property type="entry name" value="Pesterase_CT488"/>
    <property type="match status" value="1"/>
</dbReference>
<gene>
    <name evidence="2" type="ORF">SAMN05660865_00410</name>
</gene>
<accession>A0A1H5SMH5</accession>
<dbReference type="InterPro" id="IPR029052">
    <property type="entry name" value="Metallo-depent_PP-like"/>
</dbReference>
<evidence type="ECO:0000313" key="2">
    <source>
        <dbReference type="EMBL" id="SEF51640.1"/>
    </source>
</evidence>
<dbReference type="RefSeq" id="WP_103895425.1">
    <property type="nucleotide sequence ID" value="NZ_FNUK01000003.1"/>
</dbReference>